<dbReference type="GO" id="GO:0045892">
    <property type="term" value="P:negative regulation of DNA-templated transcription"/>
    <property type="evidence" value="ECO:0007669"/>
    <property type="project" value="TreeGrafter"/>
</dbReference>
<organism evidence="7 8">
    <name type="scientific">Sphingobium fuliginis (strain ATCC 27551)</name>
    <dbReference type="NCBI Taxonomy" id="336203"/>
    <lineage>
        <taxon>Bacteria</taxon>
        <taxon>Pseudomonadati</taxon>
        <taxon>Pseudomonadota</taxon>
        <taxon>Alphaproteobacteria</taxon>
        <taxon>Sphingomonadales</taxon>
        <taxon>Sphingomonadaceae</taxon>
        <taxon>Sphingobium</taxon>
    </lineage>
</organism>
<dbReference type="Gene3D" id="3.30.450.40">
    <property type="match status" value="1"/>
</dbReference>
<evidence type="ECO:0000313" key="8">
    <source>
        <dbReference type="Proteomes" id="UP000221538"/>
    </source>
</evidence>
<dbReference type="SUPFAM" id="SSF55781">
    <property type="entry name" value="GAF domain-like"/>
    <property type="match status" value="1"/>
</dbReference>
<dbReference type="Proteomes" id="UP000221538">
    <property type="component" value="Unassembled WGS sequence"/>
</dbReference>
<evidence type="ECO:0000256" key="3">
    <source>
        <dbReference type="ARBA" id="ARBA00023163"/>
    </source>
</evidence>
<evidence type="ECO:0000313" key="7">
    <source>
        <dbReference type="EMBL" id="GAY22210.1"/>
    </source>
</evidence>
<dbReference type="PROSITE" id="PS51078">
    <property type="entry name" value="ICLR_ED"/>
    <property type="match status" value="1"/>
</dbReference>
<dbReference type="PROSITE" id="PS51077">
    <property type="entry name" value="HTH_ICLR"/>
    <property type="match status" value="1"/>
</dbReference>
<feature type="domain" description="IclR-ED" evidence="6">
    <location>
        <begin position="93"/>
        <end position="276"/>
    </location>
</feature>
<dbReference type="SMART" id="SM00346">
    <property type="entry name" value="HTH_ICLR"/>
    <property type="match status" value="1"/>
</dbReference>
<sequence length="301" mass="32295">MGRRAVAKPSETEAEKDLLNDESFSGRQFITALARGLDVLGAFRVGDPPLSNQELARRCRLPRPTISRITHTLTELGYLSYHEGFGCYELGGAMLTLGHVAKASFDALQDAIPIMSELAAFSNANVGIGTRDRLNMLYLIVAKSPSGIGLRFEAGSKMPLIQTAMGRAYLVSLGGDEGETLEARLLKRYADEADEVQAAIGAARAEYAKHGFCSSVGNWHEDVNGIAAPIRWPAMADTLVLNCGAPASLLPRKRMLEEVGPKLVEAAQSIGEMLQASDAAKAAHWTGKADAPARKNPQDMS</sequence>
<evidence type="ECO:0000256" key="4">
    <source>
        <dbReference type="SAM" id="MobiDB-lite"/>
    </source>
</evidence>
<keyword evidence="3" id="KW-0804">Transcription</keyword>
<dbReference type="RefSeq" id="WP_099186100.1">
    <property type="nucleotide sequence ID" value="NZ_BEWI01000032.1"/>
</dbReference>
<dbReference type="GO" id="GO:0003700">
    <property type="term" value="F:DNA-binding transcription factor activity"/>
    <property type="evidence" value="ECO:0007669"/>
    <property type="project" value="TreeGrafter"/>
</dbReference>
<protein>
    <submittedName>
        <fullName evidence="7">Transcriptional regulator, IclR family</fullName>
    </submittedName>
</protein>
<dbReference type="AlphaFoldDB" id="A0A292ZH87"/>
<feature type="domain" description="HTH iclR-type" evidence="5">
    <location>
        <begin position="30"/>
        <end position="92"/>
    </location>
</feature>
<evidence type="ECO:0000256" key="1">
    <source>
        <dbReference type="ARBA" id="ARBA00023015"/>
    </source>
</evidence>
<proteinExistence type="predicted"/>
<evidence type="ECO:0000259" key="5">
    <source>
        <dbReference type="PROSITE" id="PS51077"/>
    </source>
</evidence>
<dbReference type="InterPro" id="IPR036388">
    <property type="entry name" value="WH-like_DNA-bd_sf"/>
</dbReference>
<dbReference type="GO" id="GO:0003677">
    <property type="term" value="F:DNA binding"/>
    <property type="evidence" value="ECO:0007669"/>
    <property type="project" value="UniProtKB-KW"/>
</dbReference>
<dbReference type="Pfam" id="PF01614">
    <property type="entry name" value="IclR_C"/>
    <property type="match status" value="1"/>
</dbReference>
<dbReference type="InterPro" id="IPR036390">
    <property type="entry name" value="WH_DNA-bd_sf"/>
</dbReference>
<dbReference type="InterPro" id="IPR005471">
    <property type="entry name" value="Tscrpt_reg_IclR_N"/>
</dbReference>
<dbReference type="InterPro" id="IPR014757">
    <property type="entry name" value="Tscrpt_reg_IclR_C"/>
</dbReference>
<evidence type="ECO:0000256" key="2">
    <source>
        <dbReference type="ARBA" id="ARBA00023125"/>
    </source>
</evidence>
<feature type="compositionally biased region" description="Basic and acidic residues" evidence="4">
    <location>
        <begin position="291"/>
        <end position="301"/>
    </location>
</feature>
<accession>A0A292ZH87</accession>
<dbReference type="InterPro" id="IPR029016">
    <property type="entry name" value="GAF-like_dom_sf"/>
</dbReference>
<reference evidence="7 8" key="1">
    <citation type="journal article" date="2013" name="Biodegradation">
        <title>Occurrence of 4-tert-butylphenol (4-t-BP) biodegradation in an aquatic sample caused by the presence of Spirodela polyrrhiza and isolation of a 4-t-BP-utilizing bacterium.</title>
        <authorList>
            <person name="Ogata Y."/>
            <person name="Toyama T."/>
            <person name="Yu N."/>
            <person name="Wang X."/>
            <person name="Sei K."/>
            <person name="Ike M."/>
        </authorList>
    </citation>
    <scope>NUCLEOTIDE SEQUENCE [LARGE SCALE GENOMIC DNA]</scope>
    <source>
        <strain evidence="7 8">OMI</strain>
    </source>
</reference>
<reference evidence="7 8" key="2">
    <citation type="journal article" date="2013" name="Environ. Sci. Technol.">
        <title>The 4-tert-butylphenol-utilizing bacterium Sphingobium fuliginis OMI can degrade bisphenols via phenolic ring hydroxylation and meta-cleavage pathway.</title>
        <authorList>
            <person name="Ogata Y."/>
            <person name="Goda S."/>
            <person name="Toyama T."/>
            <person name="Sei K."/>
            <person name="Ike M."/>
        </authorList>
    </citation>
    <scope>NUCLEOTIDE SEQUENCE [LARGE SCALE GENOMIC DNA]</scope>
    <source>
        <strain evidence="7 8">OMI</strain>
    </source>
</reference>
<dbReference type="PANTHER" id="PTHR30136:SF33">
    <property type="entry name" value="TRANSCRIPTIONAL REGULATORY PROTEIN"/>
    <property type="match status" value="1"/>
</dbReference>
<dbReference type="Gene3D" id="1.10.10.10">
    <property type="entry name" value="Winged helix-like DNA-binding domain superfamily/Winged helix DNA-binding domain"/>
    <property type="match status" value="1"/>
</dbReference>
<feature type="region of interest" description="Disordered" evidence="4">
    <location>
        <begin position="281"/>
        <end position="301"/>
    </location>
</feature>
<keyword evidence="1" id="KW-0805">Transcription regulation</keyword>
<gene>
    <name evidence="7" type="ORF">SFOMI_2765</name>
</gene>
<dbReference type="PANTHER" id="PTHR30136">
    <property type="entry name" value="HELIX-TURN-HELIX TRANSCRIPTIONAL REGULATOR, ICLR FAMILY"/>
    <property type="match status" value="1"/>
</dbReference>
<dbReference type="Pfam" id="PF09339">
    <property type="entry name" value="HTH_IclR"/>
    <property type="match status" value="1"/>
</dbReference>
<dbReference type="SUPFAM" id="SSF46785">
    <property type="entry name" value="Winged helix' DNA-binding domain"/>
    <property type="match status" value="1"/>
</dbReference>
<evidence type="ECO:0000259" key="6">
    <source>
        <dbReference type="PROSITE" id="PS51078"/>
    </source>
</evidence>
<keyword evidence="2" id="KW-0238">DNA-binding</keyword>
<name>A0A292ZH87_SPHSA</name>
<comment type="caution">
    <text evidence="7">The sequence shown here is derived from an EMBL/GenBank/DDBJ whole genome shotgun (WGS) entry which is preliminary data.</text>
</comment>
<dbReference type="InterPro" id="IPR050707">
    <property type="entry name" value="HTH_MetabolicPath_Reg"/>
</dbReference>
<dbReference type="EMBL" id="BEWI01000032">
    <property type="protein sequence ID" value="GAY22210.1"/>
    <property type="molecule type" value="Genomic_DNA"/>
</dbReference>